<dbReference type="PROSITE" id="PS51257">
    <property type="entry name" value="PROKAR_LIPOPROTEIN"/>
    <property type="match status" value="1"/>
</dbReference>
<protein>
    <recommendedName>
        <fullName evidence="3">Lipoprotein</fullName>
    </recommendedName>
</protein>
<keyword evidence="2" id="KW-1185">Reference proteome</keyword>
<dbReference type="RefSeq" id="WP_189129237.1">
    <property type="nucleotide sequence ID" value="NZ_BMNH01000056.1"/>
</dbReference>
<evidence type="ECO:0000313" key="2">
    <source>
        <dbReference type="Proteomes" id="UP000646523"/>
    </source>
</evidence>
<reference evidence="1" key="1">
    <citation type="journal article" date="2014" name="Int. J. Syst. Evol. Microbiol.">
        <title>Complete genome sequence of Corynebacterium casei LMG S-19264T (=DSM 44701T), isolated from a smear-ripened cheese.</title>
        <authorList>
            <consortium name="US DOE Joint Genome Institute (JGI-PGF)"/>
            <person name="Walter F."/>
            <person name="Albersmeier A."/>
            <person name="Kalinowski J."/>
            <person name="Ruckert C."/>
        </authorList>
    </citation>
    <scope>NUCLEOTIDE SEQUENCE</scope>
    <source>
        <strain evidence="1">CGMCC 4.7368</strain>
    </source>
</reference>
<dbReference type="EMBL" id="BMNH01000056">
    <property type="protein sequence ID" value="GGO83641.1"/>
    <property type="molecule type" value="Genomic_DNA"/>
</dbReference>
<name>A0A917ZJ64_9ACTN</name>
<sequence>MRLDASSRSVAAILICFAVLTGCSGEPERPTLEEATRQLVNDGDALLSMVKADLTGLTEERANQDRTTSCTPGEIQRYFMAKGNFTDLASQDPVSRIGLLKGKLQALGYREVVDELDVWEDKLGVVVTHHAEANLTFVLVGRVSEAPNLVIVGKTECYPRAG</sequence>
<organism evidence="1 2">
    <name type="scientific">Nonomuraea cavernae</name>
    <dbReference type="NCBI Taxonomy" id="2045107"/>
    <lineage>
        <taxon>Bacteria</taxon>
        <taxon>Bacillati</taxon>
        <taxon>Actinomycetota</taxon>
        <taxon>Actinomycetes</taxon>
        <taxon>Streptosporangiales</taxon>
        <taxon>Streptosporangiaceae</taxon>
        <taxon>Nonomuraea</taxon>
    </lineage>
</organism>
<proteinExistence type="predicted"/>
<dbReference type="AlphaFoldDB" id="A0A917ZJ64"/>
<reference evidence="1" key="2">
    <citation type="submission" date="2020-09" db="EMBL/GenBank/DDBJ databases">
        <authorList>
            <person name="Sun Q."/>
            <person name="Zhou Y."/>
        </authorList>
    </citation>
    <scope>NUCLEOTIDE SEQUENCE</scope>
    <source>
        <strain evidence="1">CGMCC 4.7368</strain>
    </source>
</reference>
<comment type="caution">
    <text evidence="1">The sequence shown here is derived from an EMBL/GenBank/DDBJ whole genome shotgun (WGS) entry which is preliminary data.</text>
</comment>
<accession>A0A917ZJ64</accession>
<evidence type="ECO:0008006" key="3">
    <source>
        <dbReference type="Google" id="ProtNLM"/>
    </source>
</evidence>
<gene>
    <name evidence="1" type="ORF">GCM10012289_77540</name>
</gene>
<dbReference type="Proteomes" id="UP000646523">
    <property type="component" value="Unassembled WGS sequence"/>
</dbReference>
<evidence type="ECO:0000313" key="1">
    <source>
        <dbReference type="EMBL" id="GGO83641.1"/>
    </source>
</evidence>